<dbReference type="Proteomes" id="UP001156708">
    <property type="component" value="Unassembled WGS sequence"/>
</dbReference>
<accession>A0AA37SJF2</accession>
<evidence type="ECO:0000313" key="2">
    <source>
        <dbReference type="Proteomes" id="UP001156708"/>
    </source>
</evidence>
<dbReference type="AlphaFoldDB" id="A0AA37SJF2"/>
<reference evidence="2" key="1">
    <citation type="journal article" date="2019" name="Int. J. Syst. Evol. Microbiol.">
        <title>The Global Catalogue of Microorganisms (GCM) 10K type strain sequencing project: providing services to taxonomists for standard genome sequencing and annotation.</title>
        <authorList>
            <consortium name="The Broad Institute Genomics Platform"/>
            <consortium name="The Broad Institute Genome Sequencing Center for Infectious Disease"/>
            <person name="Wu L."/>
            <person name="Ma J."/>
        </authorList>
    </citation>
    <scope>NUCLEOTIDE SEQUENCE [LARGE SCALE GENOMIC DNA]</scope>
    <source>
        <strain evidence="2">NBRC 12467</strain>
    </source>
</reference>
<comment type="caution">
    <text evidence="1">The sequence shown here is derived from an EMBL/GenBank/DDBJ whole genome shotgun (WGS) entry which is preliminary data.</text>
</comment>
<name>A0AA37SJF2_9PROT</name>
<keyword evidence="2" id="KW-1185">Reference proteome</keyword>
<protein>
    <submittedName>
        <fullName evidence="1">Uncharacterized protein</fullName>
    </submittedName>
</protein>
<organism evidence="1 2">
    <name type="scientific">Gluconobacter sphaericus NBRC 12467</name>
    <dbReference type="NCBI Taxonomy" id="1307951"/>
    <lineage>
        <taxon>Bacteria</taxon>
        <taxon>Pseudomonadati</taxon>
        <taxon>Pseudomonadota</taxon>
        <taxon>Alphaproteobacteria</taxon>
        <taxon>Acetobacterales</taxon>
        <taxon>Acetobacteraceae</taxon>
        <taxon>Gluconobacter</taxon>
    </lineage>
</organism>
<proteinExistence type="predicted"/>
<dbReference type="EMBL" id="BSNZ01000026">
    <property type="protein sequence ID" value="GLQ85768.1"/>
    <property type="molecule type" value="Genomic_DNA"/>
</dbReference>
<evidence type="ECO:0000313" key="1">
    <source>
        <dbReference type="EMBL" id="GLQ85768.1"/>
    </source>
</evidence>
<sequence length="67" mass="7392">MASNGTYTVNVSVVDNATKQLAKINSSISNLQKPYNRLAKQIQNFEKLSGLKTLREQTSKLIQPLGV</sequence>
<gene>
    <name evidence="1" type="ORF">GCM10007872_26780</name>
</gene>